<reference evidence="3 4" key="1">
    <citation type="journal article" date="2018" name="IMA Fungus">
        <title>IMA Genome-F 9: Draft genome sequence of Annulohypoxylon stygium, Aspergillus mulundensis, Berkeleyomyces basicola (syn. Thielaviopsis basicola), Ceratocystis smalleyi, two Cercospora beticola strains, Coleophoma cylindrospora, Fusarium fracticaudum, Phialophora cf. hyalina, and Morchella septimelata.</title>
        <authorList>
            <person name="Wingfield B.D."/>
            <person name="Bills G.F."/>
            <person name="Dong Y."/>
            <person name="Huang W."/>
            <person name="Nel W.J."/>
            <person name="Swalarsk-Parry B.S."/>
            <person name="Vaghefi N."/>
            <person name="Wilken P.M."/>
            <person name="An Z."/>
            <person name="de Beer Z.W."/>
            <person name="De Vos L."/>
            <person name="Chen L."/>
            <person name="Duong T.A."/>
            <person name="Gao Y."/>
            <person name="Hammerbacher A."/>
            <person name="Kikkert J.R."/>
            <person name="Li Y."/>
            <person name="Li H."/>
            <person name="Li K."/>
            <person name="Li Q."/>
            <person name="Liu X."/>
            <person name="Ma X."/>
            <person name="Naidoo K."/>
            <person name="Pethybridge S.J."/>
            <person name="Sun J."/>
            <person name="Steenkamp E.T."/>
            <person name="van der Nest M.A."/>
            <person name="van Wyk S."/>
            <person name="Wingfield M.J."/>
            <person name="Xiong C."/>
            <person name="Yue Q."/>
            <person name="Zhang X."/>
        </authorList>
    </citation>
    <scope>NUCLEOTIDE SEQUENCE [LARGE SCALE GENOMIC DNA]</scope>
    <source>
        <strain evidence="3 4">BP6252</strain>
    </source>
</reference>
<keyword evidence="1" id="KW-0472">Membrane</keyword>
<evidence type="ECO:0000256" key="1">
    <source>
        <dbReference type="SAM" id="Phobius"/>
    </source>
</evidence>
<accession>A0A3D8Q5A5</accession>
<dbReference type="InterPro" id="IPR052895">
    <property type="entry name" value="HetReg/Transcr_Mod"/>
</dbReference>
<comment type="caution">
    <text evidence="3">The sequence shown here is derived from an EMBL/GenBank/DDBJ whole genome shotgun (WGS) entry which is preliminary data.</text>
</comment>
<keyword evidence="4" id="KW-1185">Reference proteome</keyword>
<evidence type="ECO:0000313" key="3">
    <source>
        <dbReference type="EMBL" id="RDW57001.1"/>
    </source>
</evidence>
<organism evidence="3 4">
    <name type="scientific">Coleophoma cylindrospora</name>
    <dbReference type="NCBI Taxonomy" id="1849047"/>
    <lineage>
        <taxon>Eukaryota</taxon>
        <taxon>Fungi</taxon>
        <taxon>Dikarya</taxon>
        <taxon>Ascomycota</taxon>
        <taxon>Pezizomycotina</taxon>
        <taxon>Leotiomycetes</taxon>
        <taxon>Helotiales</taxon>
        <taxon>Dermateaceae</taxon>
        <taxon>Coleophoma</taxon>
    </lineage>
</organism>
<evidence type="ECO:0000313" key="4">
    <source>
        <dbReference type="Proteomes" id="UP000256645"/>
    </source>
</evidence>
<dbReference type="OrthoDB" id="2157530at2759"/>
<dbReference type="PANTHER" id="PTHR24148:SF73">
    <property type="entry name" value="HET DOMAIN PROTEIN (AFU_ORTHOLOGUE AFUA_8G01020)"/>
    <property type="match status" value="1"/>
</dbReference>
<dbReference type="Proteomes" id="UP000256645">
    <property type="component" value="Unassembled WGS sequence"/>
</dbReference>
<evidence type="ECO:0000259" key="2">
    <source>
        <dbReference type="Pfam" id="PF06985"/>
    </source>
</evidence>
<dbReference type="Pfam" id="PF06985">
    <property type="entry name" value="HET"/>
    <property type="match status" value="1"/>
</dbReference>
<protein>
    <recommendedName>
        <fullName evidence="2">Heterokaryon incompatibility domain-containing protein</fullName>
    </recommendedName>
</protein>
<feature type="transmembrane region" description="Helical" evidence="1">
    <location>
        <begin position="287"/>
        <end position="308"/>
    </location>
</feature>
<keyword evidence="1" id="KW-1133">Transmembrane helix</keyword>
<proteinExistence type="predicted"/>
<dbReference type="AlphaFoldDB" id="A0A3D8Q5A5"/>
<feature type="domain" description="Heterokaryon incompatibility" evidence="2">
    <location>
        <begin position="61"/>
        <end position="197"/>
    </location>
</feature>
<dbReference type="STRING" id="1849047.A0A3D8Q5A5"/>
<gene>
    <name evidence="3" type="ORF">BP6252_13919</name>
</gene>
<sequence>MAATTPAAVGLSALYDRDDSRLPTNSRHIRILHISASSSTNEGEQIQGDLRVVDLEASPPFSALSYVWGVDDCDSPIIKCGDFDVPVTVNCYSALLHLRKKLGNFSIWIDTVCINQANTVEKELQIPLMEAIYASASTVYVWLGEGTPQSDRGPSLMLRILHYLRIRKISRADYITSDDVNNILEREWIRRVWTYQEIMLASNPVIVCGDRHLQWTTFAMGIVALQSNVTDTGDRQVLISLIRIWVSIVVHRASLLDSHSNSLYNSTLWQRQSRNGQLATLQKYDDFLRWIQIIQFLYVGNTLLFSYLPPFISFIVGSSFSVYANIVSFGWILLWTLFGFPQYSASQIALRARYHHQSQRISEIKYGLVDGVLSRKAQDPKDKAFALWAVLQRSITETLPAPDYSLPVGEVYKQLSVYMIQATGSLDMLLPAAQSNLPGQPSWVPDWSQDSRVFWRSPSTLGLYLPLKREMIHGLFFTTTHTANMTGCLLKPHTHTALNLTHGQHLLWEFDSENLDTLSIQASSFQTISSCYLFKKTSDVYLQCETAVHLQNLQKMLDIFRKPAVMCLAELEISLFMTDGQNLWTDVSRSAHRLTYSGGIGTKNVRAGDKLLLVPGPGRHLQ</sequence>
<feature type="transmembrane region" description="Helical" evidence="1">
    <location>
        <begin position="320"/>
        <end position="340"/>
    </location>
</feature>
<keyword evidence="1" id="KW-0812">Transmembrane</keyword>
<name>A0A3D8Q5A5_9HELO</name>
<dbReference type="EMBL" id="PDLM01000026">
    <property type="protein sequence ID" value="RDW57001.1"/>
    <property type="molecule type" value="Genomic_DNA"/>
</dbReference>
<dbReference type="InterPro" id="IPR010730">
    <property type="entry name" value="HET"/>
</dbReference>
<dbReference type="PANTHER" id="PTHR24148">
    <property type="entry name" value="ANKYRIN REPEAT DOMAIN-CONTAINING PROTEIN 39 HOMOLOG-RELATED"/>
    <property type="match status" value="1"/>
</dbReference>